<organism evidence="1 2">
    <name type="scientific">Nitrososphaera gargensis (strain Ga9.2)</name>
    <dbReference type="NCBI Taxonomy" id="1237085"/>
    <lineage>
        <taxon>Archaea</taxon>
        <taxon>Nitrososphaerota</taxon>
        <taxon>Nitrososphaeria</taxon>
        <taxon>Nitrososphaerales</taxon>
        <taxon>Nitrososphaeraceae</taxon>
        <taxon>Nitrososphaera</taxon>
    </lineage>
</organism>
<dbReference type="EMBL" id="CP002408">
    <property type="protein sequence ID" value="AFU60158.1"/>
    <property type="molecule type" value="Genomic_DNA"/>
</dbReference>
<dbReference type="KEGG" id="nga:Ngar_c32420"/>
<evidence type="ECO:0000313" key="1">
    <source>
        <dbReference type="EMBL" id="AFU60158.1"/>
    </source>
</evidence>
<reference evidence="1 2" key="1">
    <citation type="journal article" date="2012" name="Environ. Microbiol.">
        <title>The genome of the ammonia-oxidizing Candidatus Nitrososphaera gargensis: insights into metabolic versatility and environmental adaptations.</title>
        <authorList>
            <person name="Spang A."/>
            <person name="Poehlein A."/>
            <person name="Offre P."/>
            <person name="Zumbragel S."/>
            <person name="Haider S."/>
            <person name="Rychlik N."/>
            <person name="Nowka B."/>
            <person name="Schmeisser C."/>
            <person name="Lebedeva E.V."/>
            <person name="Rattei T."/>
            <person name="Bohm C."/>
            <person name="Schmid M."/>
            <person name="Galushko A."/>
            <person name="Hatzenpichler R."/>
            <person name="Weinmaier T."/>
            <person name="Daniel R."/>
            <person name="Schleper C."/>
            <person name="Spieck E."/>
            <person name="Streit W."/>
            <person name="Wagner M."/>
        </authorList>
    </citation>
    <scope>NUCLEOTIDE SEQUENCE [LARGE SCALE GENOMIC DNA]</scope>
    <source>
        <strain evidence="2">Ga9.2</strain>
    </source>
</reference>
<keyword evidence="2" id="KW-1185">Reference proteome</keyword>
<evidence type="ECO:0000313" key="2">
    <source>
        <dbReference type="Proteomes" id="UP000008037"/>
    </source>
</evidence>
<dbReference type="AlphaFoldDB" id="K0IL52"/>
<dbReference type="BioCyc" id="CNIT1237085:G1324-3242-MONOMER"/>
<gene>
    <name evidence="1" type="ordered locus">Ngar_c32420</name>
</gene>
<dbReference type="Proteomes" id="UP000008037">
    <property type="component" value="Chromosome"/>
</dbReference>
<protein>
    <submittedName>
        <fullName evidence="1">Uncharacterized protein</fullName>
    </submittedName>
</protein>
<dbReference type="STRING" id="1237085.Ngar_c32420"/>
<dbReference type="HOGENOM" id="CLU_3263940_0_0_2"/>
<name>K0IL52_NITGG</name>
<accession>K0IL52</accession>
<dbReference type="InParanoid" id="K0IL52"/>
<sequence>MRYKFDALGRGLVFLQAASLRHAASGMTAATSADNNNILQL</sequence>
<proteinExistence type="predicted"/>